<dbReference type="Proteomes" id="UP000031666">
    <property type="component" value="Unassembled WGS sequence"/>
</dbReference>
<reference evidence="3 4" key="2">
    <citation type="submission" date="2015-01" db="EMBL/GenBank/DDBJ databases">
        <authorList>
            <consortium name="NBRP consortium"/>
            <person name="Sawabe T."/>
            <person name="Meirelles P."/>
            <person name="Feng G."/>
            <person name="Sayaka M."/>
            <person name="Hattori M."/>
            <person name="Ohkuma M."/>
        </authorList>
    </citation>
    <scope>NUCLEOTIDE SEQUENCE [LARGE SCALE GENOMIC DNA]</scope>
    <source>
        <strain evidence="4">JCM 19241</strain>
    </source>
</reference>
<feature type="chain" id="PRO_5002123686" evidence="2">
    <location>
        <begin position="23"/>
        <end position="347"/>
    </location>
</feature>
<dbReference type="Pfam" id="PF16946">
    <property type="entry name" value="Porin_OmpG_1_2"/>
    <property type="match status" value="1"/>
</dbReference>
<dbReference type="STRING" id="1481914.JCM19241_873"/>
<organism evidence="3 4">
    <name type="scientific">Vibrio ishigakensis</name>
    <dbReference type="NCBI Taxonomy" id="1481914"/>
    <lineage>
        <taxon>Bacteria</taxon>
        <taxon>Pseudomonadati</taxon>
        <taxon>Pseudomonadota</taxon>
        <taxon>Gammaproteobacteria</taxon>
        <taxon>Vibrionales</taxon>
        <taxon>Vibrionaceae</taxon>
        <taxon>Vibrio</taxon>
    </lineage>
</organism>
<protein>
    <submittedName>
        <fullName evidence="3">Uncharacterized protein</fullName>
    </submittedName>
</protein>
<dbReference type="InterPro" id="IPR053713">
    <property type="entry name" value="Bact_OM_Channel_sf"/>
</dbReference>
<dbReference type="EMBL" id="BBSC01000003">
    <property type="protein sequence ID" value="GAM74530.1"/>
    <property type="molecule type" value="Genomic_DNA"/>
</dbReference>
<accession>A0A0B8Q4J8</accession>
<evidence type="ECO:0000256" key="1">
    <source>
        <dbReference type="ARBA" id="ARBA00022729"/>
    </source>
</evidence>
<sequence>MKKTVLATSIALASLYITPVLAEEGDTQATESAEVQGTATTKEANQSKGQLVAVKEEVSTAELLTVTNQQEKEEGRLHGTIGSNIEIERVVNDRGVNEGKVKYTLAQGNFRHDDLPGWDFGFYSGREDLFTGNLKHADYNRGVNAIQEIYVNKAYGLERGSVGWGLKLASESIDKRTTPGGKVFGSYQLTDNLEVHGYGLYHVEYKRDQGEFPYWELEPGLGYKISDNSGAWLNFRYQVGEWKGKDGTRQTETEYIIKPGIWYSWGKLSASLWGEFGSFEKENDITGQHEWTEDYSKLGISANYPIAKNWRVFTEVSYKKIDYKEGAQKSEFEGYIPLFIAGINYSF</sequence>
<keyword evidence="1 2" id="KW-0732">Signal</keyword>
<reference evidence="3 4" key="1">
    <citation type="submission" date="2015-01" db="EMBL/GenBank/DDBJ databases">
        <title>Vibrio sp. C94 JCM 19241 whole genome shotgun sequence.</title>
        <authorList>
            <person name="Sawabe T."/>
            <person name="Meirelles P."/>
            <person name="Feng G."/>
            <person name="Sayaka M."/>
            <person name="Hattori M."/>
            <person name="Ohkuma M."/>
        </authorList>
    </citation>
    <scope>NUCLEOTIDE SEQUENCE [LARGE SCALE GENOMIC DNA]</scope>
    <source>
        <strain evidence="4">JCM 19241</strain>
    </source>
</reference>
<dbReference type="InterPro" id="IPR031605">
    <property type="entry name" value="Porin_OmpG_1_2"/>
</dbReference>
<comment type="caution">
    <text evidence="3">The sequence shown here is derived from an EMBL/GenBank/DDBJ whole genome shotgun (WGS) entry which is preliminary data.</text>
</comment>
<name>A0A0B8Q4J8_9VIBR</name>
<dbReference type="Gene3D" id="2.40.160.40">
    <property type="entry name" value="monomeric porin ompg"/>
    <property type="match status" value="1"/>
</dbReference>
<dbReference type="AlphaFoldDB" id="A0A0B8Q4J8"/>
<evidence type="ECO:0000313" key="4">
    <source>
        <dbReference type="Proteomes" id="UP000031666"/>
    </source>
</evidence>
<dbReference type="SUPFAM" id="SSF56935">
    <property type="entry name" value="Porins"/>
    <property type="match status" value="1"/>
</dbReference>
<evidence type="ECO:0000256" key="2">
    <source>
        <dbReference type="SAM" id="SignalP"/>
    </source>
</evidence>
<feature type="signal peptide" evidence="2">
    <location>
        <begin position="1"/>
        <end position="22"/>
    </location>
</feature>
<gene>
    <name evidence="3" type="ORF">JCM19241_873</name>
</gene>
<evidence type="ECO:0000313" key="3">
    <source>
        <dbReference type="EMBL" id="GAM74530.1"/>
    </source>
</evidence>
<proteinExistence type="predicted"/>